<sequence>MPIGARDRITDQDSPVSGLSLRTIAEAVPPVSMATALLFYFGWARSDVQARALGINESVLRMSVTDYLLRSISSLYLPLVTCISVALICIAVQYRFRRLLATPAFPRVCRRVAVALGGTAPALPVLALWLERIHPPLRSLLVPLACAIAVLMAAYLGWILRTIAALRIRQLPERAAHDAAYRPTTKLLIGLLVGLLIFWELSGYAAVVGRGLARQITDNLRALPAVIVYSQTDLLISAPGVTVDAYQGEHLAYRYAYGGLRFLQYSGETYYLLPENWTQDHKVVIVIRDSPELRIEFHGTG</sequence>
<keyword evidence="1" id="KW-1133">Transmembrane helix</keyword>
<dbReference type="OrthoDB" id="4350047at2"/>
<organism evidence="2 3">
    <name type="scientific">Micromonospora rhizosphaerae</name>
    <dbReference type="NCBI Taxonomy" id="568872"/>
    <lineage>
        <taxon>Bacteria</taxon>
        <taxon>Bacillati</taxon>
        <taxon>Actinomycetota</taxon>
        <taxon>Actinomycetes</taxon>
        <taxon>Micromonosporales</taxon>
        <taxon>Micromonosporaceae</taxon>
        <taxon>Micromonospora</taxon>
    </lineage>
</organism>
<reference evidence="3" key="1">
    <citation type="submission" date="2016-06" db="EMBL/GenBank/DDBJ databases">
        <authorList>
            <person name="Varghese N."/>
            <person name="Submissions Spin"/>
        </authorList>
    </citation>
    <scope>NUCLEOTIDE SEQUENCE [LARGE SCALE GENOMIC DNA]</scope>
    <source>
        <strain evidence="3">DSM 45431</strain>
    </source>
</reference>
<keyword evidence="1" id="KW-0812">Transmembrane</keyword>
<accession>A0A1C6SK61</accession>
<protein>
    <submittedName>
        <fullName evidence="2">Uncharacterized protein</fullName>
    </submittedName>
</protein>
<dbReference type="Proteomes" id="UP000199413">
    <property type="component" value="Unassembled WGS sequence"/>
</dbReference>
<name>A0A1C6SK61_9ACTN</name>
<dbReference type="STRING" id="568872.GA0070624_3946"/>
<dbReference type="EMBL" id="FMHV01000002">
    <property type="protein sequence ID" value="SCL29765.1"/>
    <property type="molecule type" value="Genomic_DNA"/>
</dbReference>
<keyword evidence="3" id="KW-1185">Reference proteome</keyword>
<feature type="transmembrane region" description="Helical" evidence="1">
    <location>
        <begin position="187"/>
        <end position="207"/>
    </location>
</feature>
<evidence type="ECO:0000256" key="1">
    <source>
        <dbReference type="SAM" id="Phobius"/>
    </source>
</evidence>
<evidence type="ECO:0000313" key="2">
    <source>
        <dbReference type="EMBL" id="SCL29765.1"/>
    </source>
</evidence>
<keyword evidence="1" id="KW-0472">Membrane</keyword>
<gene>
    <name evidence="2" type="ORF">GA0070624_3946</name>
</gene>
<evidence type="ECO:0000313" key="3">
    <source>
        <dbReference type="Proteomes" id="UP000199413"/>
    </source>
</evidence>
<dbReference type="RefSeq" id="WP_091343104.1">
    <property type="nucleotide sequence ID" value="NZ_FMHV01000002.1"/>
</dbReference>
<feature type="transmembrane region" description="Helical" evidence="1">
    <location>
        <begin position="75"/>
        <end position="96"/>
    </location>
</feature>
<dbReference type="AlphaFoldDB" id="A0A1C6SK61"/>
<feature type="transmembrane region" description="Helical" evidence="1">
    <location>
        <begin position="142"/>
        <end position="166"/>
    </location>
</feature>
<proteinExistence type="predicted"/>
<feature type="transmembrane region" description="Helical" evidence="1">
    <location>
        <begin position="21"/>
        <end position="43"/>
    </location>
</feature>
<feature type="transmembrane region" description="Helical" evidence="1">
    <location>
        <begin position="108"/>
        <end position="130"/>
    </location>
</feature>